<keyword evidence="1" id="KW-0472">Membrane</keyword>
<evidence type="ECO:0000313" key="3">
    <source>
        <dbReference type="Proteomes" id="UP000310158"/>
    </source>
</evidence>
<proteinExistence type="predicted"/>
<feature type="transmembrane region" description="Helical" evidence="1">
    <location>
        <begin position="130"/>
        <end position="153"/>
    </location>
</feature>
<sequence>MFATSTTYLGISLASALFDVKINIYGEIQSAADVELDSFKSLTQITVVPRLQNAQRFLPVINYVFSDAIVVWRAWVLWERNLKVLAVPIVLLLGTTVAALVSAGLEVKLATDGYDTMTDDSYGLLGKLQIAVWSLTLSTNFVATSLIAIKAWYAEFLFLKGRKAIIEILSMSTSLGSIDGL</sequence>
<comment type="caution">
    <text evidence="2">The sequence shown here is derived from an EMBL/GenBank/DDBJ whole genome shotgun (WGS) entry which is preliminary data.</text>
</comment>
<dbReference type="AlphaFoldDB" id="A0A4S4M769"/>
<feature type="transmembrane region" description="Helical" evidence="1">
    <location>
        <begin position="85"/>
        <end position="105"/>
    </location>
</feature>
<keyword evidence="3" id="KW-1185">Reference proteome</keyword>
<evidence type="ECO:0000256" key="1">
    <source>
        <dbReference type="SAM" id="Phobius"/>
    </source>
</evidence>
<dbReference type="OrthoDB" id="3214103at2759"/>
<reference evidence="2 3" key="1">
    <citation type="submission" date="2019-02" db="EMBL/GenBank/DDBJ databases">
        <title>Genome sequencing of the rare red list fungi Bondarzewia mesenterica.</title>
        <authorList>
            <person name="Buettner E."/>
            <person name="Kellner H."/>
        </authorList>
    </citation>
    <scope>NUCLEOTIDE SEQUENCE [LARGE SCALE GENOMIC DNA]</scope>
    <source>
        <strain evidence="2 3">DSM 108281</strain>
    </source>
</reference>
<organism evidence="2 3">
    <name type="scientific">Bondarzewia mesenterica</name>
    <dbReference type="NCBI Taxonomy" id="1095465"/>
    <lineage>
        <taxon>Eukaryota</taxon>
        <taxon>Fungi</taxon>
        <taxon>Dikarya</taxon>
        <taxon>Basidiomycota</taxon>
        <taxon>Agaricomycotina</taxon>
        <taxon>Agaricomycetes</taxon>
        <taxon>Russulales</taxon>
        <taxon>Bondarzewiaceae</taxon>
        <taxon>Bondarzewia</taxon>
    </lineage>
</organism>
<dbReference type="Proteomes" id="UP000310158">
    <property type="component" value="Unassembled WGS sequence"/>
</dbReference>
<keyword evidence="1" id="KW-0812">Transmembrane</keyword>
<dbReference type="EMBL" id="SGPL01000018">
    <property type="protein sequence ID" value="THH20577.1"/>
    <property type="molecule type" value="Genomic_DNA"/>
</dbReference>
<accession>A0A4S4M769</accession>
<name>A0A4S4M769_9AGAM</name>
<protein>
    <submittedName>
        <fullName evidence="2">Uncharacterized protein</fullName>
    </submittedName>
</protein>
<keyword evidence="1" id="KW-1133">Transmembrane helix</keyword>
<evidence type="ECO:0000313" key="2">
    <source>
        <dbReference type="EMBL" id="THH20577.1"/>
    </source>
</evidence>
<gene>
    <name evidence="2" type="ORF">EW146_g791</name>
</gene>